<dbReference type="Gene3D" id="1.10.1280.10">
    <property type="entry name" value="Di-copper center containing domain from catechol oxidase"/>
    <property type="match status" value="1"/>
</dbReference>
<proteinExistence type="predicted"/>
<keyword evidence="1" id="KW-0479">Metal-binding</keyword>
<dbReference type="PANTHER" id="PTHR11474:SF116">
    <property type="entry name" value="TYROSINASE"/>
    <property type="match status" value="1"/>
</dbReference>
<dbReference type="InterPro" id="IPR008922">
    <property type="entry name" value="Di-copper_centre_dom_sf"/>
</dbReference>
<feature type="signal peptide" evidence="2">
    <location>
        <begin position="1"/>
        <end position="15"/>
    </location>
</feature>
<dbReference type="InterPro" id="IPR002227">
    <property type="entry name" value="Tyrosinase_Cu-bd"/>
</dbReference>
<feature type="domain" description="Tyrosinase copper-binding" evidence="3">
    <location>
        <begin position="119"/>
        <end position="136"/>
    </location>
</feature>
<dbReference type="InterPro" id="IPR050316">
    <property type="entry name" value="Tyrosinase/Hemocyanin"/>
</dbReference>
<keyword evidence="5" id="KW-1185">Reference proteome</keyword>
<dbReference type="PANTHER" id="PTHR11474">
    <property type="entry name" value="TYROSINASE FAMILY MEMBER"/>
    <property type="match status" value="1"/>
</dbReference>
<evidence type="ECO:0000259" key="3">
    <source>
        <dbReference type="PROSITE" id="PS00497"/>
    </source>
</evidence>
<dbReference type="GO" id="GO:0016491">
    <property type="term" value="F:oxidoreductase activity"/>
    <property type="evidence" value="ECO:0007669"/>
    <property type="project" value="InterPro"/>
</dbReference>
<dbReference type="Pfam" id="PF00264">
    <property type="entry name" value="Tyrosinase"/>
    <property type="match status" value="1"/>
</dbReference>
<organism evidence="4 5">
    <name type="scientific">Stachybotrys elegans</name>
    <dbReference type="NCBI Taxonomy" id="80388"/>
    <lineage>
        <taxon>Eukaryota</taxon>
        <taxon>Fungi</taxon>
        <taxon>Dikarya</taxon>
        <taxon>Ascomycota</taxon>
        <taxon>Pezizomycotina</taxon>
        <taxon>Sordariomycetes</taxon>
        <taxon>Hypocreomycetidae</taxon>
        <taxon>Hypocreales</taxon>
        <taxon>Stachybotryaceae</taxon>
        <taxon>Stachybotrys</taxon>
    </lineage>
</organism>
<dbReference type="Proteomes" id="UP000813444">
    <property type="component" value="Unassembled WGS sequence"/>
</dbReference>
<protein>
    <recommendedName>
        <fullName evidence="3">Tyrosinase copper-binding domain-containing protein</fullName>
    </recommendedName>
</protein>
<sequence length="338" mass="37760">MKASILLLAATTAAAASLPARHTSEQHFAHVPFEEAVEKYSKLFSFDTPAENATTLAAAATCSRPLDVRVEWQKMTTTDQQDWLAAVNCLMDAPSRTTPGQSLWEDLNNIHRSRVTNIHGRDRFFPWHREFVKVYENLLRGDCGYQGPLPWWDETLDAGSFSQSSIFSPDTFGSLPLGPDSTCVTDGAFAGRTFGEVGCLARAGDNEISAEITEDYINLCNTASDFHGFAECNERGVHDSGHEAVGATLRVSETAPLEPLFFLHHTFVDRVWWLWQNQDPSRFTDILGCTIPVFPCPSEFYIMTPESFMGDWDGFSEAEVIGDALDTRSERLCYTYDR</sequence>
<evidence type="ECO:0000313" key="5">
    <source>
        <dbReference type="Proteomes" id="UP000813444"/>
    </source>
</evidence>
<evidence type="ECO:0000256" key="1">
    <source>
        <dbReference type="ARBA" id="ARBA00022723"/>
    </source>
</evidence>
<name>A0A8K0SIZ5_9HYPO</name>
<accession>A0A8K0SIZ5</accession>
<dbReference type="PROSITE" id="PS00497">
    <property type="entry name" value="TYROSINASE_1"/>
    <property type="match status" value="1"/>
</dbReference>
<dbReference type="AlphaFoldDB" id="A0A8K0SIZ5"/>
<keyword evidence="2" id="KW-0732">Signal</keyword>
<dbReference type="PRINTS" id="PR00092">
    <property type="entry name" value="TYROSINASE"/>
</dbReference>
<comment type="caution">
    <text evidence="4">The sequence shown here is derived from an EMBL/GenBank/DDBJ whole genome shotgun (WGS) entry which is preliminary data.</text>
</comment>
<gene>
    <name evidence="4" type="ORF">B0I35DRAFT_482081</name>
</gene>
<dbReference type="SUPFAM" id="SSF48056">
    <property type="entry name" value="Di-copper centre-containing domain"/>
    <property type="match status" value="1"/>
</dbReference>
<evidence type="ECO:0000256" key="2">
    <source>
        <dbReference type="SAM" id="SignalP"/>
    </source>
</evidence>
<dbReference type="GO" id="GO:0046872">
    <property type="term" value="F:metal ion binding"/>
    <property type="evidence" value="ECO:0007669"/>
    <property type="project" value="UniProtKB-KW"/>
</dbReference>
<dbReference type="OrthoDB" id="6132182at2759"/>
<feature type="chain" id="PRO_5035464338" description="Tyrosinase copper-binding domain-containing protein" evidence="2">
    <location>
        <begin position="16"/>
        <end position="338"/>
    </location>
</feature>
<dbReference type="EMBL" id="JAGPNK010000012">
    <property type="protein sequence ID" value="KAH7310798.1"/>
    <property type="molecule type" value="Genomic_DNA"/>
</dbReference>
<evidence type="ECO:0000313" key="4">
    <source>
        <dbReference type="EMBL" id="KAH7310798.1"/>
    </source>
</evidence>
<reference evidence="4" key="1">
    <citation type="journal article" date="2021" name="Nat. Commun.">
        <title>Genetic determinants of endophytism in the Arabidopsis root mycobiome.</title>
        <authorList>
            <person name="Mesny F."/>
            <person name="Miyauchi S."/>
            <person name="Thiergart T."/>
            <person name="Pickel B."/>
            <person name="Atanasova L."/>
            <person name="Karlsson M."/>
            <person name="Huettel B."/>
            <person name="Barry K.W."/>
            <person name="Haridas S."/>
            <person name="Chen C."/>
            <person name="Bauer D."/>
            <person name="Andreopoulos W."/>
            <person name="Pangilinan J."/>
            <person name="LaButti K."/>
            <person name="Riley R."/>
            <person name="Lipzen A."/>
            <person name="Clum A."/>
            <person name="Drula E."/>
            <person name="Henrissat B."/>
            <person name="Kohler A."/>
            <person name="Grigoriev I.V."/>
            <person name="Martin F.M."/>
            <person name="Hacquard S."/>
        </authorList>
    </citation>
    <scope>NUCLEOTIDE SEQUENCE</scope>
    <source>
        <strain evidence="4">MPI-CAGE-CH-0235</strain>
    </source>
</reference>